<dbReference type="Gene3D" id="3.30.420.40">
    <property type="match status" value="2"/>
</dbReference>
<proteinExistence type="predicted"/>
<dbReference type="EMBL" id="MGFK01000014">
    <property type="protein sequence ID" value="OGM04399.1"/>
    <property type="molecule type" value="Genomic_DNA"/>
</dbReference>
<dbReference type="SUPFAM" id="SSF53067">
    <property type="entry name" value="Actin-like ATPase domain"/>
    <property type="match status" value="1"/>
</dbReference>
<evidence type="ECO:0000313" key="3">
    <source>
        <dbReference type="Proteomes" id="UP000177091"/>
    </source>
</evidence>
<evidence type="ECO:0000313" key="2">
    <source>
        <dbReference type="EMBL" id="OGM04399.1"/>
    </source>
</evidence>
<dbReference type="AlphaFoldDB" id="A0A1F7WPS5"/>
<gene>
    <name evidence="2" type="ORF">A2112_01325</name>
</gene>
<dbReference type="InterPro" id="IPR043129">
    <property type="entry name" value="ATPase_NBD"/>
</dbReference>
<protein>
    <recommendedName>
        <fullName evidence="4">SHS2 domain-containing protein</fullName>
    </recommendedName>
</protein>
<keyword evidence="1" id="KW-0812">Transmembrane</keyword>
<comment type="caution">
    <text evidence="2">The sequence shown here is derived from an EMBL/GenBank/DDBJ whole genome shotgun (WGS) entry which is preliminary data.</text>
</comment>
<dbReference type="InterPro" id="IPR005883">
    <property type="entry name" value="PilM"/>
</dbReference>
<reference evidence="2 3" key="1">
    <citation type="journal article" date="2016" name="Nat. Commun.">
        <title>Thousands of microbial genomes shed light on interconnected biogeochemical processes in an aquifer system.</title>
        <authorList>
            <person name="Anantharaman K."/>
            <person name="Brown C.T."/>
            <person name="Hug L.A."/>
            <person name="Sharon I."/>
            <person name="Castelle C.J."/>
            <person name="Probst A.J."/>
            <person name="Thomas B.C."/>
            <person name="Singh A."/>
            <person name="Wilkins M.J."/>
            <person name="Karaoz U."/>
            <person name="Brodie E.L."/>
            <person name="Williams K.H."/>
            <person name="Hubbard S.S."/>
            <person name="Banfield J.F."/>
        </authorList>
    </citation>
    <scope>NUCLEOTIDE SEQUENCE [LARGE SCALE GENOMIC DNA]</scope>
</reference>
<name>A0A1F7WPS5_9BACT</name>
<accession>A0A1F7WPS5</accession>
<evidence type="ECO:0008006" key="4">
    <source>
        <dbReference type="Google" id="ProtNLM"/>
    </source>
</evidence>
<sequence length="482" mass="52338">MQRKSFVALSFTRQKLQVVKLNSGKTHVEKFASIDLPQGLISDFEVVNPQGLSVVIKNVWRELHLNEKTVGVVVPEFSSFVKPLELPKIDIAELDEAVRWQAQEFLPSGSSEMVMDWKIVGETPEKYHILTLAMKKAILAGYVDAVSTAGLFPLLVKTPSLTLNTLSGKDPSGKLIVYSNFGETILIVAHGEKILGSSVVSPEDNADVAQRAAAIVKHYKEVDVKRVFIGGAEATQAYALAIGKALAKPVEVLKTSVHGFPPDQIQKYLVTTSLAQASSVGPSDETTINLLPSSWVKRYEGKRLKSQIWGLLFLSTLIILGCLIVTGGAYFYLGGEASKISAQIEAKNTSVPPELTSKIEEVNTTSAKVLAISEVFKTPQEVINAILSVKPDEVTIVEYKLDLDTGKINFAGIAATRESLVKFKSGLEENPDFSAISIPISSFEKDIDLEYEVSLIFVPAAKKAGSTPRIPQNVKDTNTPGI</sequence>
<organism evidence="2 3">
    <name type="scientific">Candidatus Woesebacteria bacterium GWA1_42_12</name>
    <dbReference type="NCBI Taxonomy" id="1802472"/>
    <lineage>
        <taxon>Bacteria</taxon>
        <taxon>Candidatus Woeseibacteriota</taxon>
    </lineage>
</organism>
<evidence type="ECO:0000256" key="1">
    <source>
        <dbReference type="SAM" id="Phobius"/>
    </source>
</evidence>
<dbReference type="Pfam" id="PF11104">
    <property type="entry name" value="PilM_2"/>
    <property type="match status" value="1"/>
</dbReference>
<dbReference type="Gene3D" id="3.30.1490.300">
    <property type="match status" value="1"/>
</dbReference>
<feature type="transmembrane region" description="Helical" evidence="1">
    <location>
        <begin position="308"/>
        <end position="333"/>
    </location>
</feature>
<keyword evidence="1" id="KW-1133">Transmembrane helix</keyword>
<dbReference type="Proteomes" id="UP000177091">
    <property type="component" value="Unassembled WGS sequence"/>
</dbReference>
<keyword evidence="1" id="KW-0472">Membrane</keyword>